<gene>
    <name evidence="1" type="ORF">FF36_06097</name>
</gene>
<sequence length="42" mass="4635">MRHRADVRYSARVLGKANGVFVATRTSDLTKAVLPFLLTVTC</sequence>
<keyword evidence="2" id="KW-1185">Reference proteome</keyword>
<reference evidence="2" key="1">
    <citation type="submission" date="2015-02" db="EMBL/GenBank/DDBJ databases">
        <title>Draft Genome of Frankia sp. CpI1-S.</title>
        <authorList>
            <person name="Oshone R.T."/>
            <person name="Ngom M."/>
            <person name="Ghodhbane-Gtari F."/>
            <person name="Gtari M."/>
            <person name="Morris K."/>
            <person name="Thomas K."/>
            <person name="Sen A."/>
            <person name="Tisa L.S."/>
        </authorList>
    </citation>
    <scope>NUCLEOTIDE SEQUENCE [LARGE SCALE GENOMIC DNA]</scope>
    <source>
        <strain evidence="2">CpI1-S</strain>
    </source>
</reference>
<reference evidence="1 2" key="2">
    <citation type="journal article" date="2016" name="Genome Announc.">
        <title>Permanent Draft Genome Sequences for Two Variants of Frankia sp. Strain CpI1, the First Frankia Strain Isolated from Root Nodules of Comptonia peregrina.</title>
        <authorList>
            <person name="Oshone R."/>
            <person name="Hurst S.G.IV."/>
            <person name="Abebe-Akele F."/>
            <person name="Simpson S."/>
            <person name="Morris K."/>
            <person name="Thomas W.K."/>
            <person name="Tisa L.S."/>
        </authorList>
    </citation>
    <scope>NUCLEOTIDE SEQUENCE [LARGE SCALE GENOMIC DNA]</scope>
    <source>
        <strain evidence="2">CpI1-S</strain>
    </source>
</reference>
<dbReference type="RefSeq" id="WP_255355969.1">
    <property type="nucleotide sequence ID" value="NZ_JYFN01000093.1"/>
</dbReference>
<name>A0A0D8B899_9ACTN</name>
<dbReference type="AlphaFoldDB" id="A0A0D8B899"/>
<accession>A0A0D8B899</accession>
<dbReference type="Proteomes" id="UP000032545">
    <property type="component" value="Unassembled WGS sequence"/>
</dbReference>
<evidence type="ECO:0000313" key="1">
    <source>
        <dbReference type="EMBL" id="KJE19612.1"/>
    </source>
</evidence>
<organism evidence="1 2">
    <name type="scientific">Frankia torreyi</name>
    <dbReference type="NCBI Taxonomy" id="1856"/>
    <lineage>
        <taxon>Bacteria</taxon>
        <taxon>Bacillati</taxon>
        <taxon>Actinomycetota</taxon>
        <taxon>Actinomycetes</taxon>
        <taxon>Frankiales</taxon>
        <taxon>Frankiaceae</taxon>
        <taxon>Frankia</taxon>
    </lineage>
</organism>
<protein>
    <submittedName>
        <fullName evidence="1">Uncharacterized protein</fullName>
    </submittedName>
</protein>
<comment type="caution">
    <text evidence="1">The sequence shown here is derived from an EMBL/GenBank/DDBJ whole genome shotgun (WGS) entry which is preliminary data.</text>
</comment>
<evidence type="ECO:0000313" key="2">
    <source>
        <dbReference type="Proteomes" id="UP000032545"/>
    </source>
</evidence>
<dbReference type="EMBL" id="JYFN01000093">
    <property type="protein sequence ID" value="KJE19612.1"/>
    <property type="molecule type" value="Genomic_DNA"/>
</dbReference>
<proteinExistence type="predicted"/>